<gene>
    <name evidence="3" type="ORF">EIP75_22300</name>
</gene>
<evidence type="ECO:0000256" key="1">
    <source>
        <dbReference type="SAM" id="MobiDB-lite"/>
    </source>
</evidence>
<protein>
    <recommendedName>
        <fullName evidence="2">HNH nuclease domain-containing protein</fullName>
    </recommendedName>
</protein>
<comment type="caution">
    <text evidence="3">The sequence shown here is derived from an EMBL/GenBank/DDBJ whole genome shotgun (WGS) entry which is preliminary data.</text>
</comment>
<dbReference type="InterPro" id="IPR044925">
    <property type="entry name" value="His-Me_finger_sf"/>
</dbReference>
<dbReference type="Gene3D" id="3.90.75.10">
    <property type="entry name" value="Homing Intron 3 (I-ppo) Encoded Endonuclease, Chain A"/>
    <property type="match status" value="1"/>
</dbReference>
<name>A0A426V2K5_9BURK</name>
<dbReference type="GO" id="GO:0004519">
    <property type="term" value="F:endonuclease activity"/>
    <property type="evidence" value="ECO:0007669"/>
    <property type="project" value="InterPro"/>
</dbReference>
<organism evidence="3 4">
    <name type="scientific">Aquabacterium soli</name>
    <dbReference type="NCBI Taxonomy" id="2493092"/>
    <lineage>
        <taxon>Bacteria</taxon>
        <taxon>Pseudomonadati</taxon>
        <taxon>Pseudomonadota</taxon>
        <taxon>Betaproteobacteria</taxon>
        <taxon>Burkholderiales</taxon>
        <taxon>Aquabacterium</taxon>
    </lineage>
</organism>
<dbReference type="Proteomes" id="UP000269265">
    <property type="component" value="Unassembled WGS sequence"/>
</dbReference>
<feature type="domain" description="HNH nuclease" evidence="2">
    <location>
        <begin position="202"/>
        <end position="238"/>
    </location>
</feature>
<feature type="compositionally biased region" description="Basic residues" evidence="1">
    <location>
        <begin position="1"/>
        <end position="10"/>
    </location>
</feature>
<reference evidence="3 4" key="1">
    <citation type="submission" date="2018-12" db="EMBL/GenBank/DDBJ databases">
        <title>The whole draft genome of Aquabacterium sp. SJQ9.</title>
        <authorList>
            <person name="Sun L."/>
            <person name="Gao X."/>
            <person name="Chen W."/>
            <person name="Huang K."/>
        </authorList>
    </citation>
    <scope>NUCLEOTIDE SEQUENCE [LARGE SCALE GENOMIC DNA]</scope>
    <source>
        <strain evidence="3 4">SJQ9</strain>
    </source>
</reference>
<dbReference type="SUPFAM" id="SSF54060">
    <property type="entry name" value="His-Me finger endonucleases"/>
    <property type="match status" value="2"/>
</dbReference>
<feature type="region of interest" description="Disordered" evidence="1">
    <location>
        <begin position="1"/>
        <end position="40"/>
    </location>
</feature>
<proteinExistence type="predicted"/>
<dbReference type="InterPro" id="IPR044930">
    <property type="entry name" value="Homing_endonuclease_His-Me"/>
</dbReference>
<keyword evidence="4" id="KW-1185">Reference proteome</keyword>
<dbReference type="AlphaFoldDB" id="A0A426V2K5"/>
<evidence type="ECO:0000313" key="4">
    <source>
        <dbReference type="Proteomes" id="UP000269265"/>
    </source>
</evidence>
<evidence type="ECO:0000259" key="2">
    <source>
        <dbReference type="Pfam" id="PF13392"/>
    </source>
</evidence>
<dbReference type="InterPro" id="IPR003615">
    <property type="entry name" value="HNH_nuc"/>
</dbReference>
<dbReference type="Pfam" id="PF13392">
    <property type="entry name" value="HNH_3"/>
    <property type="match status" value="1"/>
</dbReference>
<evidence type="ECO:0000313" key="3">
    <source>
        <dbReference type="EMBL" id="RRS01058.1"/>
    </source>
</evidence>
<sequence length="302" mass="33796">MHRVRRRLRNNRLSSDGAFPSTKERPMPTTHPIPPGSEPLQPSFIGLHPELCFAPTWLSRTQRGYTSLTAKEFSGTTCAHRLAVMLLLGPLEGTDMALHRCGNASCHNPFHLYAGGDAENRRDKLLHQGSHPRWGMFGLTRLAGRHHVHMPHPLVLSKEASRLSMNFDNFTPGKCVRSAWLHPTYDGFRQLRATAMSGEVVGAHRKVYTLFNGPLDKYDIVSHACGDPTCLNPFHLFISGRQPCPRDFDVKHDKRFRLSAEGLAMIADFGKGSADIAKELGVHPQTVVSRRANLRRSPNTSW</sequence>
<dbReference type="EMBL" id="RSED01000029">
    <property type="protein sequence ID" value="RRS01058.1"/>
    <property type="molecule type" value="Genomic_DNA"/>
</dbReference>
<accession>A0A426V2K5</accession>